<dbReference type="PROSITE" id="PS00086">
    <property type="entry name" value="CYTOCHROME_P450"/>
    <property type="match status" value="1"/>
</dbReference>
<sequence>MAVSPQGSSLVTARGGVPVVGHLPRLVRDPLGFVQSLRPQGDVVRVRLGTKSVYVVNHPDLIQQLFMTDARHFDKGRFFEKLRAMTGNGIGNSKGDFHLRQRRLMQPAFHRQRISGYVDLMREQMEALTSQWEDGRSVSVNGQMLDTAYTVVTKAMFASDVAVGAVDVVRETMPVLMAGVAVRTLSPTDLVERLPLRSNRDFDRANRRLHDMIDQVIAHYRTHGRAGDDLLSTLMAARDERTNEAMTDQQVHDELMTIMIAGTETIASVLAWMVYEVARRPEVQQRVHAELDGSIGGRPVTASDLNGLVYCRQVATEALRRHNPAWLLTRRCTTSTTLGGHGFPAGTEFLISPTTMHRDPGLYPRPYAFDPDRWAADRVGSISRNAYMPFGAGVHKCIGEAFVQTELMVALATIMGGWRLRPASPDAVREVVRATTRPSEIVLIPTVRVRGGGS</sequence>
<evidence type="ECO:0000256" key="6">
    <source>
        <dbReference type="ARBA" id="ARBA00023033"/>
    </source>
</evidence>
<dbReference type="InterPro" id="IPR036396">
    <property type="entry name" value="Cyt_P450_sf"/>
</dbReference>
<evidence type="ECO:0000256" key="4">
    <source>
        <dbReference type="ARBA" id="ARBA00023002"/>
    </source>
</evidence>
<keyword evidence="9" id="KW-1185">Reference proteome</keyword>
<keyword evidence="5 7" id="KW-0408">Iron</keyword>
<dbReference type="RefSeq" id="WP_310306604.1">
    <property type="nucleotide sequence ID" value="NZ_BAAAXB010000001.1"/>
</dbReference>
<dbReference type="InterPro" id="IPR001128">
    <property type="entry name" value="Cyt_P450"/>
</dbReference>
<evidence type="ECO:0000256" key="5">
    <source>
        <dbReference type="ARBA" id="ARBA00023004"/>
    </source>
</evidence>
<dbReference type="CDD" id="cd11049">
    <property type="entry name" value="CYP170A1-like"/>
    <property type="match status" value="1"/>
</dbReference>
<name>A0ABU1PSR1_9PSEU</name>
<evidence type="ECO:0000256" key="7">
    <source>
        <dbReference type="RuleBase" id="RU000461"/>
    </source>
</evidence>
<evidence type="ECO:0000313" key="9">
    <source>
        <dbReference type="Proteomes" id="UP001268819"/>
    </source>
</evidence>
<dbReference type="SUPFAM" id="SSF48264">
    <property type="entry name" value="Cytochrome P450"/>
    <property type="match status" value="1"/>
</dbReference>
<comment type="similarity">
    <text evidence="1 7">Belongs to the cytochrome P450 family.</text>
</comment>
<dbReference type="EMBL" id="JAVDSG010000001">
    <property type="protein sequence ID" value="MDR6593685.1"/>
    <property type="molecule type" value="Genomic_DNA"/>
</dbReference>
<dbReference type="PANTHER" id="PTHR24291:SF50">
    <property type="entry name" value="BIFUNCTIONAL ALBAFLAVENONE MONOOXYGENASE_TERPENE SYNTHASE"/>
    <property type="match status" value="1"/>
</dbReference>
<dbReference type="InterPro" id="IPR002401">
    <property type="entry name" value="Cyt_P450_E_grp-I"/>
</dbReference>
<gene>
    <name evidence="8" type="ORF">J2S66_002069</name>
</gene>
<dbReference type="PRINTS" id="PR00463">
    <property type="entry name" value="EP450I"/>
</dbReference>
<organism evidence="8 9">
    <name type="scientific">Saccharothrix longispora</name>
    <dbReference type="NCBI Taxonomy" id="33920"/>
    <lineage>
        <taxon>Bacteria</taxon>
        <taxon>Bacillati</taxon>
        <taxon>Actinomycetota</taxon>
        <taxon>Actinomycetes</taxon>
        <taxon>Pseudonocardiales</taxon>
        <taxon>Pseudonocardiaceae</taxon>
        <taxon>Saccharothrix</taxon>
    </lineage>
</organism>
<keyword evidence="4 7" id="KW-0560">Oxidoreductase</keyword>
<keyword evidence="6 7" id="KW-0503">Monooxygenase</keyword>
<dbReference type="Gene3D" id="1.10.630.10">
    <property type="entry name" value="Cytochrome P450"/>
    <property type="match status" value="1"/>
</dbReference>
<dbReference type="Proteomes" id="UP001268819">
    <property type="component" value="Unassembled WGS sequence"/>
</dbReference>
<evidence type="ECO:0000256" key="3">
    <source>
        <dbReference type="ARBA" id="ARBA00022723"/>
    </source>
</evidence>
<reference evidence="8 9" key="1">
    <citation type="submission" date="2023-07" db="EMBL/GenBank/DDBJ databases">
        <title>Sequencing the genomes of 1000 actinobacteria strains.</title>
        <authorList>
            <person name="Klenk H.-P."/>
        </authorList>
    </citation>
    <scope>NUCLEOTIDE SEQUENCE [LARGE SCALE GENOMIC DNA]</scope>
    <source>
        <strain evidence="8 9">DSM 43749</strain>
    </source>
</reference>
<dbReference type="InterPro" id="IPR017972">
    <property type="entry name" value="Cyt_P450_CS"/>
</dbReference>
<accession>A0ABU1PSR1</accession>
<dbReference type="Pfam" id="PF00067">
    <property type="entry name" value="p450"/>
    <property type="match status" value="1"/>
</dbReference>
<proteinExistence type="inferred from homology"/>
<evidence type="ECO:0000256" key="2">
    <source>
        <dbReference type="ARBA" id="ARBA00022617"/>
    </source>
</evidence>
<dbReference type="PRINTS" id="PR00385">
    <property type="entry name" value="P450"/>
</dbReference>
<evidence type="ECO:0000256" key="1">
    <source>
        <dbReference type="ARBA" id="ARBA00010617"/>
    </source>
</evidence>
<dbReference type="InterPro" id="IPR050196">
    <property type="entry name" value="Cytochrome_P450_Monoox"/>
</dbReference>
<dbReference type="PANTHER" id="PTHR24291">
    <property type="entry name" value="CYTOCHROME P450 FAMILY 4"/>
    <property type="match status" value="1"/>
</dbReference>
<protein>
    <submittedName>
        <fullName evidence="8">Cytochrome P450</fullName>
    </submittedName>
</protein>
<keyword evidence="2 7" id="KW-0349">Heme</keyword>
<comment type="caution">
    <text evidence="8">The sequence shown here is derived from an EMBL/GenBank/DDBJ whole genome shotgun (WGS) entry which is preliminary data.</text>
</comment>
<keyword evidence="3 7" id="KW-0479">Metal-binding</keyword>
<evidence type="ECO:0000313" key="8">
    <source>
        <dbReference type="EMBL" id="MDR6593685.1"/>
    </source>
</evidence>